<keyword evidence="4" id="KW-1185">Reference proteome</keyword>
<dbReference type="CDD" id="cd12797">
    <property type="entry name" value="M23_peptidase"/>
    <property type="match status" value="1"/>
</dbReference>
<name>A0A934V877_9PSEU</name>
<dbReference type="SUPFAM" id="SSF51261">
    <property type="entry name" value="Duplicated hybrid motif"/>
    <property type="match status" value="1"/>
</dbReference>
<dbReference type="Gene3D" id="2.70.70.10">
    <property type="entry name" value="Glucose Permease (Domain IIA)"/>
    <property type="match status" value="1"/>
</dbReference>
<dbReference type="InterPro" id="IPR016047">
    <property type="entry name" value="M23ase_b-sheet_dom"/>
</dbReference>
<dbReference type="PANTHER" id="PTHR21666">
    <property type="entry name" value="PEPTIDASE-RELATED"/>
    <property type="match status" value="1"/>
</dbReference>
<dbReference type="AlphaFoldDB" id="A0A934V877"/>
<reference evidence="3" key="1">
    <citation type="submission" date="2020-12" db="EMBL/GenBank/DDBJ databases">
        <title>Prauserella sp. ASG 168, a novel actinomycete isolated from cave rock.</title>
        <authorList>
            <person name="Suriyachadkun C."/>
        </authorList>
    </citation>
    <scope>NUCLEOTIDE SEQUENCE</scope>
    <source>
        <strain evidence="3">ASG 168</strain>
    </source>
</reference>
<comment type="caution">
    <text evidence="3">The sequence shown here is derived from an EMBL/GenBank/DDBJ whole genome shotgun (WGS) entry which is preliminary data.</text>
</comment>
<organism evidence="3 4">
    <name type="scientific">Prauserella cavernicola</name>
    <dbReference type="NCBI Taxonomy" id="2800127"/>
    <lineage>
        <taxon>Bacteria</taxon>
        <taxon>Bacillati</taxon>
        <taxon>Actinomycetota</taxon>
        <taxon>Actinomycetes</taxon>
        <taxon>Pseudonocardiales</taxon>
        <taxon>Pseudonocardiaceae</taxon>
        <taxon>Prauserella</taxon>
    </lineage>
</organism>
<accession>A0A934V877</accession>
<proteinExistence type="predicted"/>
<protein>
    <submittedName>
        <fullName evidence="3">M23 family metallopeptidase</fullName>
    </submittedName>
</protein>
<sequence length="342" mass="35178">MRGLHLAPARAPSLLSRSPHYGQVTSGLVGRSPPEAGTPQSGYPRLPLTGIPRPASRDLAPRVTEGSVLARHRSPGGQAPSPAIEDALDGAVVRVRGSHRLPAPSSALRGRVVVAAVAAGAFAAAAAGQTLQAATGSSTDSHTDVTPLANARDASASFGMGGSAPAGAPELLQVTRTTDASAEVQRLTESTEVTDARLAAEAEAARRAAEEAARPKTVLPAEGSFTSGFGARWGTTHYGIDIANSIGTPIVSAADGTVIEAGSASGFGMWVRVQMDDGTIHVYGHVNDYYVSVGQRVKAGEQIAEIGNRGQSTGPHLHFEVWTADGQKVDPRPWLAERGVSV</sequence>
<dbReference type="EMBL" id="JAENJH010000017">
    <property type="protein sequence ID" value="MBK1789372.1"/>
    <property type="molecule type" value="Genomic_DNA"/>
</dbReference>
<dbReference type="Pfam" id="PF01551">
    <property type="entry name" value="Peptidase_M23"/>
    <property type="match status" value="1"/>
</dbReference>
<dbReference type="InterPro" id="IPR050570">
    <property type="entry name" value="Cell_wall_metabolism_enzyme"/>
</dbReference>
<feature type="domain" description="M23ase beta-sheet core" evidence="2">
    <location>
        <begin position="236"/>
        <end position="331"/>
    </location>
</feature>
<dbReference type="PANTHER" id="PTHR21666:SF270">
    <property type="entry name" value="MUREIN HYDROLASE ACTIVATOR ENVC"/>
    <property type="match status" value="1"/>
</dbReference>
<dbReference type="Proteomes" id="UP000635245">
    <property type="component" value="Unassembled WGS sequence"/>
</dbReference>
<evidence type="ECO:0000313" key="3">
    <source>
        <dbReference type="EMBL" id="MBK1789372.1"/>
    </source>
</evidence>
<feature type="region of interest" description="Disordered" evidence="1">
    <location>
        <begin position="1"/>
        <end position="59"/>
    </location>
</feature>
<gene>
    <name evidence="3" type="ORF">JHE00_34020</name>
</gene>
<evidence type="ECO:0000256" key="1">
    <source>
        <dbReference type="SAM" id="MobiDB-lite"/>
    </source>
</evidence>
<dbReference type="InterPro" id="IPR011055">
    <property type="entry name" value="Dup_hybrid_motif"/>
</dbReference>
<evidence type="ECO:0000259" key="2">
    <source>
        <dbReference type="Pfam" id="PF01551"/>
    </source>
</evidence>
<dbReference type="GO" id="GO:0004222">
    <property type="term" value="F:metalloendopeptidase activity"/>
    <property type="evidence" value="ECO:0007669"/>
    <property type="project" value="TreeGrafter"/>
</dbReference>
<evidence type="ECO:0000313" key="4">
    <source>
        <dbReference type="Proteomes" id="UP000635245"/>
    </source>
</evidence>